<gene>
    <name evidence="13" type="ORF">ACPOL_1164</name>
</gene>
<protein>
    <recommendedName>
        <fullName evidence="9">Aspartokinase</fullName>
        <ecNumber evidence="9">2.7.2.4</ecNumber>
    </recommendedName>
</protein>
<comment type="pathway">
    <text evidence="10">Amino-acid biosynthesis; L-threonine biosynthesis; L-threonine from L-aspartate: step 1/5.</text>
</comment>
<evidence type="ECO:0000256" key="6">
    <source>
        <dbReference type="ARBA" id="ARBA00022840"/>
    </source>
</evidence>
<dbReference type="OrthoDB" id="9799110at2"/>
<dbReference type="PANTHER" id="PTHR21499">
    <property type="entry name" value="ASPARTATE KINASE"/>
    <property type="match status" value="1"/>
</dbReference>
<evidence type="ECO:0000256" key="1">
    <source>
        <dbReference type="ARBA" id="ARBA00004766"/>
    </source>
</evidence>
<evidence type="ECO:0000256" key="4">
    <source>
        <dbReference type="ARBA" id="ARBA00022741"/>
    </source>
</evidence>
<dbReference type="NCBIfam" id="NF006570">
    <property type="entry name" value="PRK09084.1"/>
    <property type="match status" value="1"/>
</dbReference>
<dbReference type="PANTHER" id="PTHR21499:SF59">
    <property type="entry name" value="ASPARTOKINASE"/>
    <property type="match status" value="1"/>
</dbReference>
<feature type="binding site" evidence="8">
    <location>
        <position position="250"/>
    </location>
    <ligand>
        <name>ATP</name>
        <dbReference type="ChEBI" id="CHEBI:30616"/>
    </ligand>
</feature>
<dbReference type="SUPFAM" id="SSF55021">
    <property type="entry name" value="ACT-like"/>
    <property type="match status" value="2"/>
</dbReference>
<comment type="similarity">
    <text evidence="2 9">Belongs to the aspartokinase family.</text>
</comment>
<evidence type="ECO:0000256" key="10">
    <source>
        <dbReference type="RuleBase" id="RU004249"/>
    </source>
</evidence>
<accession>A0A2Z5FUT9</accession>
<dbReference type="Gene3D" id="3.40.1160.10">
    <property type="entry name" value="Acetylglutamate kinase-like"/>
    <property type="match status" value="1"/>
</dbReference>
<comment type="pathway">
    <text evidence="10">Amino-acid biosynthesis; L-methionine biosynthesis via de novo pathway; L-homoserine from L-aspartate: step 1/3.</text>
</comment>
<evidence type="ECO:0000313" key="14">
    <source>
        <dbReference type="Proteomes" id="UP000253606"/>
    </source>
</evidence>
<dbReference type="InterPro" id="IPR001048">
    <property type="entry name" value="Asp/Glu/Uridylate_kinase"/>
</dbReference>
<evidence type="ECO:0000313" key="13">
    <source>
        <dbReference type="EMBL" id="AXC10512.1"/>
    </source>
</evidence>
<name>A0A2Z5FUT9_9BACT</name>
<evidence type="ECO:0000256" key="2">
    <source>
        <dbReference type="ARBA" id="ARBA00010122"/>
    </source>
</evidence>
<dbReference type="UniPathway" id="UPA00051">
    <property type="reaction ID" value="UER00462"/>
</dbReference>
<dbReference type="GO" id="GO:0004072">
    <property type="term" value="F:aspartate kinase activity"/>
    <property type="evidence" value="ECO:0007669"/>
    <property type="project" value="UniProtKB-EC"/>
</dbReference>
<dbReference type="Pfam" id="PF00696">
    <property type="entry name" value="AA_kinase"/>
    <property type="match status" value="1"/>
</dbReference>
<dbReference type="PROSITE" id="PS00324">
    <property type="entry name" value="ASPARTOKINASE"/>
    <property type="match status" value="1"/>
</dbReference>
<evidence type="ECO:0000259" key="12">
    <source>
        <dbReference type="Pfam" id="PF22468"/>
    </source>
</evidence>
<dbReference type="EC" id="2.7.2.4" evidence="9"/>
<keyword evidence="3 9" id="KW-0808">Transferase</keyword>
<dbReference type="UniPathway" id="UPA00034">
    <property type="reaction ID" value="UER00015"/>
</dbReference>
<dbReference type="InterPro" id="IPR001341">
    <property type="entry name" value="Asp_kinase"/>
</dbReference>
<dbReference type="Gene3D" id="3.30.70.260">
    <property type="match status" value="2"/>
</dbReference>
<keyword evidence="4 8" id="KW-0547">Nucleotide-binding</keyword>
<dbReference type="CDD" id="cd04243">
    <property type="entry name" value="AAK_AK-HSDH-like"/>
    <property type="match status" value="1"/>
</dbReference>
<dbReference type="GO" id="GO:0009089">
    <property type="term" value="P:lysine biosynthetic process via diaminopimelate"/>
    <property type="evidence" value="ECO:0007669"/>
    <property type="project" value="UniProtKB-UniPathway"/>
</dbReference>
<dbReference type="CDD" id="cd04892">
    <property type="entry name" value="ACT_AK-like_2"/>
    <property type="match status" value="1"/>
</dbReference>
<dbReference type="AlphaFoldDB" id="A0A2Z5FUT9"/>
<dbReference type="InterPro" id="IPR054352">
    <property type="entry name" value="ACT_Aspartokinase"/>
</dbReference>
<comment type="pathway">
    <text evidence="1 10">Amino-acid biosynthesis; L-lysine biosynthesis via DAP pathway; (S)-tetrahydrodipicolinate from L-aspartate: step 1/4.</text>
</comment>
<feature type="domain" description="Aspartokinase ACT" evidence="12">
    <location>
        <begin position="400"/>
        <end position="458"/>
    </location>
</feature>
<dbReference type="UniPathway" id="UPA00050">
    <property type="reaction ID" value="UER00461"/>
</dbReference>
<dbReference type="Proteomes" id="UP000253606">
    <property type="component" value="Chromosome"/>
</dbReference>
<feature type="domain" description="Aspartate/glutamate/uridylate kinase" evidence="11">
    <location>
        <begin position="2"/>
        <end position="296"/>
    </location>
</feature>
<dbReference type="GO" id="GO:0009090">
    <property type="term" value="P:homoserine biosynthetic process"/>
    <property type="evidence" value="ECO:0007669"/>
    <property type="project" value="TreeGrafter"/>
</dbReference>
<dbReference type="InterPro" id="IPR005260">
    <property type="entry name" value="Asp_kin_monofn"/>
</dbReference>
<evidence type="ECO:0000259" key="11">
    <source>
        <dbReference type="Pfam" id="PF00696"/>
    </source>
</evidence>
<keyword evidence="10" id="KW-0028">Amino-acid biosynthesis</keyword>
<reference evidence="13 14" key="1">
    <citation type="journal article" date="2018" name="Front. Microbiol.">
        <title>Hydrolytic Capabilities as a Key to Environmental Success: Chitinolytic and Cellulolytic Acidobacteria From Acidic Sub-arctic Soils and Boreal Peatlands.</title>
        <authorList>
            <person name="Belova S.E."/>
            <person name="Ravin N.V."/>
            <person name="Pankratov T.A."/>
            <person name="Rakitin A.L."/>
            <person name="Ivanova A.A."/>
            <person name="Beletsky A.V."/>
            <person name="Mardanov A.V."/>
            <person name="Sinninghe Damste J.S."/>
            <person name="Dedysh S.N."/>
        </authorList>
    </citation>
    <scope>NUCLEOTIDE SEQUENCE [LARGE SCALE GENOMIC DNA]</scope>
    <source>
        <strain evidence="13 14">SBC82</strain>
    </source>
</reference>
<evidence type="ECO:0000256" key="7">
    <source>
        <dbReference type="ARBA" id="ARBA00047872"/>
    </source>
</evidence>
<sequence length="483" mass="51907">MKFVVMKFGGTSVEDAVAIARTARIVAHRRSQGVLPIVVVSAMAKVTDQLITAAHAAGRGDRAGALAISARLRHRHHDTARKLLADSQSSTATPSIVEFSEWIDKKFESLDEIFRGLSAVGELTARTSDMVVSFGEQLSSRMVAAGFAATGLAAVHVDAKQCIVTDAQHGRAIPIDALIEKRLEEFVLPLLKEKKLPVMGGFIGATEDGVTTTLGRGGSDFTAALVGGGLNASVIEIWTDVNGIMTADPRICPDALRVKTISFEEAAELAYFGAKVLHPATILPAVQKNIPVAVLNSRNPGNEGTRITAMASHCRSPFKSIAVKKRLTIIDVVASRMLMSHGYLKSIFDVFDKHKCAVDMVSTSEVSVSLTVDSNERLPEISADLSKVADVKYEGRKALICMVGEDIRGQNGIAAQVFQAIRHVNVRMISQGASEINMSFMIEEDDVEEAVRSLHAAFFQDPDPDVFDVEARVSTVTVEGAVK</sequence>
<evidence type="ECO:0000256" key="3">
    <source>
        <dbReference type="ARBA" id="ARBA00022679"/>
    </source>
</evidence>
<comment type="catalytic activity">
    <reaction evidence="7 9">
        <text>L-aspartate + ATP = 4-phospho-L-aspartate + ADP</text>
        <dbReference type="Rhea" id="RHEA:23776"/>
        <dbReference type="ChEBI" id="CHEBI:29991"/>
        <dbReference type="ChEBI" id="CHEBI:30616"/>
        <dbReference type="ChEBI" id="CHEBI:57535"/>
        <dbReference type="ChEBI" id="CHEBI:456216"/>
        <dbReference type="EC" id="2.7.2.4"/>
    </reaction>
</comment>
<dbReference type="NCBIfam" id="TIGR00657">
    <property type="entry name" value="asp_kinases"/>
    <property type="match status" value="1"/>
</dbReference>
<feature type="binding site" evidence="8">
    <location>
        <begin position="275"/>
        <end position="276"/>
    </location>
    <ligand>
        <name>ATP</name>
        <dbReference type="ChEBI" id="CHEBI:30616"/>
    </ligand>
</feature>
<keyword evidence="5 9" id="KW-0418">Kinase</keyword>
<dbReference type="GO" id="GO:0005829">
    <property type="term" value="C:cytosol"/>
    <property type="evidence" value="ECO:0007669"/>
    <property type="project" value="TreeGrafter"/>
</dbReference>
<evidence type="ECO:0000256" key="8">
    <source>
        <dbReference type="PIRSR" id="PIRSR000726-1"/>
    </source>
</evidence>
<dbReference type="PIRSF" id="PIRSF000726">
    <property type="entry name" value="Asp_kin"/>
    <property type="match status" value="1"/>
</dbReference>
<dbReference type="InterPro" id="IPR036393">
    <property type="entry name" value="AceGlu_kinase-like_sf"/>
</dbReference>
<dbReference type="SUPFAM" id="SSF53633">
    <property type="entry name" value="Carbamate kinase-like"/>
    <property type="match status" value="1"/>
</dbReference>
<evidence type="ECO:0000256" key="9">
    <source>
        <dbReference type="RuleBase" id="RU003448"/>
    </source>
</evidence>
<dbReference type="GO" id="GO:0009088">
    <property type="term" value="P:threonine biosynthetic process"/>
    <property type="evidence" value="ECO:0007669"/>
    <property type="project" value="UniProtKB-UniPathway"/>
</dbReference>
<dbReference type="InterPro" id="IPR045865">
    <property type="entry name" value="ACT-like_dom_sf"/>
</dbReference>
<dbReference type="EMBL" id="CP030840">
    <property type="protein sequence ID" value="AXC10512.1"/>
    <property type="molecule type" value="Genomic_DNA"/>
</dbReference>
<dbReference type="InterPro" id="IPR018042">
    <property type="entry name" value="Aspartate_kinase_CS"/>
</dbReference>
<dbReference type="GO" id="GO:0005524">
    <property type="term" value="F:ATP binding"/>
    <property type="evidence" value="ECO:0007669"/>
    <property type="project" value="UniProtKB-KW"/>
</dbReference>
<dbReference type="Pfam" id="PF22468">
    <property type="entry name" value="ACT_9"/>
    <property type="match status" value="1"/>
</dbReference>
<keyword evidence="6 8" id="KW-0067">ATP-binding</keyword>
<evidence type="ECO:0000256" key="5">
    <source>
        <dbReference type="ARBA" id="ARBA00022777"/>
    </source>
</evidence>
<feature type="binding site" evidence="8">
    <location>
        <begin position="239"/>
        <end position="240"/>
    </location>
    <ligand>
        <name>ATP</name>
        <dbReference type="ChEBI" id="CHEBI:30616"/>
    </ligand>
</feature>
<organism evidence="13 14">
    <name type="scientific">Acidisarcina polymorpha</name>
    <dbReference type="NCBI Taxonomy" id="2211140"/>
    <lineage>
        <taxon>Bacteria</taxon>
        <taxon>Pseudomonadati</taxon>
        <taxon>Acidobacteriota</taxon>
        <taxon>Terriglobia</taxon>
        <taxon>Terriglobales</taxon>
        <taxon>Acidobacteriaceae</taxon>
        <taxon>Acidisarcina</taxon>
    </lineage>
</organism>
<proteinExistence type="inferred from homology"/>
<dbReference type="KEGG" id="abas:ACPOL_1164"/>
<dbReference type="RefSeq" id="WP_114206132.1">
    <property type="nucleotide sequence ID" value="NZ_CP030840.1"/>
</dbReference>
<keyword evidence="14" id="KW-1185">Reference proteome</keyword>